<evidence type="ECO:0000256" key="11">
    <source>
        <dbReference type="SAM" id="SignalP"/>
    </source>
</evidence>
<dbReference type="InterPro" id="IPR037066">
    <property type="entry name" value="Plug_dom_sf"/>
</dbReference>
<keyword evidence="17" id="KW-1185">Reference proteome</keyword>
<keyword evidence="4 8" id="KW-0812">Transmembrane</keyword>
<evidence type="ECO:0000256" key="10">
    <source>
        <dbReference type="SAM" id="MobiDB-lite"/>
    </source>
</evidence>
<accession>A0A5A7MVL2</accession>
<organism evidence="15 17">
    <name type="scientific">Iodidimonas gelatinilytica</name>
    <dbReference type="NCBI Taxonomy" id="1236966"/>
    <lineage>
        <taxon>Bacteria</taxon>
        <taxon>Pseudomonadati</taxon>
        <taxon>Pseudomonadota</taxon>
        <taxon>Alphaproteobacteria</taxon>
        <taxon>Iodidimonadales</taxon>
        <taxon>Iodidimonadaceae</taxon>
        <taxon>Iodidimonas</taxon>
    </lineage>
</organism>
<evidence type="ECO:0000256" key="8">
    <source>
        <dbReference type="PROSITE-ProRule" id="PRU01360"/>
    </source>
</evidence>
<dbReference type="InterPro" id="IPR039426">
    <property type="entry name" value="TonB-dep_rcpt-like"/>
</dbReference>
<comment type="caution">
    <text evidence="15">The sequence shown here is derived from an EMBL/GenBank/DDBJ whole genome shotgun (WGS) entry which is preliminary data.</text>
</comment>
<name>A0A5A7MVL2_9PROT</name>
<evidence type="ECO:0000256" key="3">
    <source>
        <dbReference type="ARBA" id="ARBA00022452"/>
    </source>
</evidence>
<keyword evidence="6 8" id="KW-0472">Membrane</keyword>
<dbReference type="SUPFAM" id="SSF56935">
    <property type="entry name" value="Porins"/>
    <property type="match status" value="1"/>
</dbReference>
<dbReference type="GO" id="GO:0015344">
    <property type="term" value="F:siderophore uptake transmembrane transporter activity"/>
    <property type="evidence" value="ECO:0007669"/>
    <property type="project" value="TreeGrafter"/>
</dbReference>
<accession>A0A5A7MQ35</accession>
<evidence type="ECO:0000256" key="1">
    <source>
        <dbReference type="ARBA" id="ARBA00004571"/>
    </source>
</evidence>
<evidence type="ECO:0000313" key="15">
    <source>
        <dbReference type="EMBL" id="GEQ99866.1"/>
    </source>
</evidence>
<dbReference type="EMBL" id="BKCL01000004">
    <property type="protein sequence ID" value="GEQ98017.1"/>
    <property type="molecule type" value="Genomic_DNA"/>
</dbReference>
<evidence type="ECO:0000256" key="7">
    <source>
        <dbReference type="ARBA" id="ARBA00023237"/>
    </source>
</evidence>
<feature type="chain" id="PRO_5036365791" description="TonB-dependent receptor" evidence="11">
    <location>
        <begin position="27"/>
        <end position="620"/>
    </location>
</feature>
<evidence type="ECO:0000259" key="13">
    <source>
        <dbReference type="Pfam" id="PF07715"/>
    </source>
</evidence>
<sequence>MPSLMKKNLLACVSIVALAGSQAALAQSVDYGSLEMLFGEPVTTSATGKPQRSSEVPVPMEIVTAEQISQTGATNIPDALRHVMGVDVIRWSTEGADVSVRGYNSPYNPRLLVLVNGRQVYADHFGMVFWNAIPVQMGEIRQIEVVKGPNTALFGFNAAIGVINIVTYNPMHDDVNDVRFTYGTQDTKEVSGLLTKRFENGGISLSGSYLDANAFNAGDDPRVIPDRDPSTGTFNLRGQFKLDSKSEIGFEGSWSSTKRAAFVPTFQASHPDVETFSARGSYLRDSSIGLIKANVYFNSLDHDTTVFGFGDLAYQNDVLVAQVEDLFKIGTNHSFRLFGEYRHNTYKGEFGSNPFDEGVKANFDSFAASGMWDWTITDRLNFVGSARLDVVDFSRSGFEVPGFPLTNEDFDRSLTEYTYNAGLVWRADEQTSVRFSAARGAKMMSLIEFAAAGMGPGPFPGTTFIEIGNPDLGASITESYDIGVERQIPALFSSLQANVFYTSLSKNVTVANFQPNFVAPPLFVSQPIDVGASEQIGVEVELEGAKDNLRWSANYSYIDVDDKFDLFTNGISPVGVDFERSTPKHRANAHLAIPLGPSTSISMPNISRNRIGSSKTPPVG</sequence>
<dbReference type="InterPro" id="IPR000531">
    <property type="entry name" value="Beta-barrel_TonB"/>
</dbReference>
<feature type="signal peptide" evidence="11">
    <location>
        <begin position="1"/>
        <end position="26"/>
    </location>
</feature>
<dbReference type="Pfam" id="PF07715">
    <property type="entry name" value="Plug"/>
    <property type="match status" value="1"/>
</dbReference>
<keyword evidence="11" id="KW-0732">Signal</keyword>
<proteinExistence type="inferred from homology"/>
<evidence type="ECO:0000256" key="4">
    <source>
        <dbReference type="ARBA" id="ARBA00022692"/>
    </source>
</evidence>
<dbReference type="Gene3D" id="2.170.130.10">
    <property type="entry name" value="TonB-dependent receptor, plug domain"/>
    <property type="match status" value="1"/>
</dbReference>
<reference evidence="16 17" key="1">
    <citation type="submission" date="2019-09" db="EMBL/GenBank/DDBJ databases">
        <title>NBRP : Genome information of microbial organism related human and environment.</title>
        <authorList>
            <person name="Hattori M."/>
            <person name="Oshima K."/>
            <person name="Inaba H."/>
            <person name="Suda W."/>
            <person name="Sakamoto M."/>
            <person name="Iino T."/>
            <person name="Kitahara M."/>
            <person name="Oshida Y."/>
            <person name="Iida T."/>
            <person name="Kudo T."/>
            <person name="Itoh T."/>
            <person name="Ohkuma M."/>
        </authorList>
    </citation>
    <scope>NUCLEOTIDE SEQUENCE [LARGE SCALE GENOMIC DNA]</scope>
    <source>
        <strain evidence="14 16">Hi-2</strain>
        <strain evidence="15 17">Mie-1</strain>
    </source>
</reference>
<evidence type="ECO:0000313" key="17">
    <source>
        <dbReference type="Proteomes" id="UP000325187"/>
    </source>
</evidence>
<keyword evidence="2 8" id="KW-0813">Transport</keyword>
<comment type="similarity">
    <text evidence="8 9">Belongs to the TonB-dependent receptor family.</text>
</comment>
<feature type="domain" description="TonB-dependent receptor-like beta-barrel" evidence="12">
    <location>
        <begin position="175"/>
        <end position="589"/>
    </location>
</feature>
<comment type="subcellular location">
    <subcellularLocation>
        <location evidence="1 8">Cell outer membrane</location>
        <topology evidence="1 8">Multi-pass membrane protein</topology>
    </subcellularLocation>
</comment>
<dbReference type="Pfam" id="PF00593">
    <property type="entry name" value="TonB_dep_Rec_b-barrel"/>
    <property type="match status" value="1"/>
</dbReference>
<evidence type="ECO:0000256" key="6">
    <source>
        <dbReference type="ARBA" id="ARBA00023136"/>
    </source>
</evidence>
<dbReference type="PANTHER" id="PTHR30069">
    <property type="entry name" value="TONB-DEPENDENT OUTER MEMBRANE RECEPTOR"/>
    <property type="match status" value="1"/>
</dbReference>
<dbReference type="RefSeq" id="WP_150000381.1">
    <property type="nucleotide sequence ID" value="NZ_BKCL01000004.1"/>
</dbReference>
<evidence type="ECO:0000256" key="2">
    <source>
        <dbReference type="ARBA" id="ARBA00022448"/>
    </source>
</evidence>
<evidence type="ECO:0008006" key="18">
    <source>
        <dbReference type="Google" id="ProtNLM"/>
    </source>
</evidence>
<dbReference type="Proteomes" id="UP000325187">
    <property type="component" value="Unassembled WGS sequence"/>
</dbReference>
<feature type="domain" description="TonB-dependent receptor plug" evidence="13">
    <location>
        <begin position="54"/>
        <end position="162"/>
    </location>
</feature>
<protein>
    <recommendedName>
        <fullName evidence="18">TonB-dependent receptor</fullName>
    </recommendedName>
</protein>
<dbReference type="EMBL" id="BKCM01000002">
    <property type="protein sequence ID" value="GEQ99866.1"/>
    <property type="molecule type" value="Genomic_DNA"/>
</dbReference>
<evidence type="ECO:0000256" key="9">
    <source>
        <dbReference type="RuleBase" id="RU003357"/>
    </source>
</evidence>
<keyword evidence="3 8" id="KW-1134">Transmembrane beta strand</keyword>
<keyword evidence="7 8" id="KW-0998">Cell outer membrane</keyword>
<gene>
    <name evidence="14" type="ORF">JCM17844_16540</name>
    <name evidence="15" type="ORF">JCM17845_04900</name>
</gene>
<dbReference type="GO" id="GO:0044718">
    <property type="term" value="P:siderophore transmembrane transport"/>
    <property type="evidence" value="ECO:0007669"/>
    <property type="project" value="TreeGrafter"/>
</dbReference>
<dbReference type="Gene3D" id="2.40.170.20">
    <property type="entry name" value="TonB-dependent receptor, beta-barrel domain"/>
    <property type="match status" value="1"/>
</dbReference>
<dbReference type="InterPro" id="IPR012910">
    <property type="entry name" value="Plug_dom"/>
</dbReference>
<evidence type="ECO:0000259" key="12">
    <source>
        <dbReference type="Pfam" id="PF00593"/>
    </source>
</evidence>
<dbReference type="PROSITE" id="PS52016">
    <property type="entry name" value="TONB_DEPENDENT_REC_3"/>
    <property type="match status" value="1"/>
</dbReference>
<dbReference type="Proteomes" id="UP000322084">
    <property type="component" value="Unassembled WGS sequence"/>
</dbReference>
<evidence type="ECO:0000313" key="16">
    <source>
        <dbReference type="Proteomes" id="UP000322084"/>
    </source>
</evidence>
<dbReference type="GO" id="GO:0009279">
    <property type="term" value="C:cell outer membrane"/>
    <property type="evidence" value="ECO:0007669"/>
    <property type="project" value="UniProtKB-SubCell"/>
</dbReference>
<dbReference type="AlphaFoldDB" id="A0A5A7MVL2"/>
<keyword evidence="5 9" id="KW-0798">TonB box</keyword>
<evidence type="ECO:0000256" key="5">
    <source>
        <dbReference type="ARBA" id="ARBA00023077"/>
    </source>
</evidence>
<feature type="region of interest" description="Disordered" evidence="10">
    <location>
        <begin position="600"/>
        <end position="620"/>
    </location>
</feature>
<dbReference type="InterPro" id="IPR036942">
    <property type="entry name" value="Beta-barrel_TonB_sf"/>
</dbReference>
<evidence type="ECO:0000313" key="14">
    <source>
        <dbReference type="EMBL" id="GEQ98017.1"/>
    </source>
</evidence>
<dbReference type="PANTHER" id="PTHR30069:SF27">
    <property type="entry name" value="BLL4766 PROTEIN"/>
    <property type="match status" value="1"/>
</dbReference>